<keyword evidence="1" id="KW-0732">Signal</keyword>
<dbReference type="AlphaFoldDB" id="A0A2X0PMW7"/>
<evidence type="ECO:0000256" key="1">
    <source>
        <dbReference type="SAM" id="SignalP"/>
    </source>
</evidence>
<proteinExistence type="predicted"/>
<sequence>MKMISVNLTVMSSSFVAASCATEGRMHTGGTEMYCHKNSSGRATLGSKPNNSQSSGKIFWNKLSTFKGLRSSTALSMCGAKSFVSWIDSLNMARQVAYVPAVSWDPSWPTSRVLLRPRNFSCPMRMGPIFLTTPLMEPQ</sequence>
<evidence type="ECO:0000313" key="3">
    <source>
        <dbReference type="Proteomes" id="UP000249464"/>
    </source>
</evidence>
<organism evidence="2 3">
    <name type="scientific">Microbotryum silenes-dioicae</name>
    <dbReference type="NCBI Taxonomy" id="796604"/>
    <lineage>
        <taxon>Eukaryota</taxon>
        <taxon>Fungi</taxon>
        <taxon>Dikarya</taxon>
        <taxon>Basidiomycota</taxon>
        <taxon>Pucciniomycotina</taxon>
        <taxon>Microbotryomycetes</taxon>
        <taxon>Microbotryales</taxon>
        <taxon>Microbotryaceae</taxon>
        <taxon>Microbotryum</taxon>
    </lineage>
</organism>
<gene>
    <name evidence="2" type="primary">BQ5605_C026g10172</name>
    <name evidence="2" type="ORF">BQ5605_C026G10172</name>
</gene>
<accession>A0A2X0PMW7</accession>
<reference evidence="2 3" key="1">
    <citation type="submission" date="2016-11" db="EMBL/GenBank/DDBJ databases">
        <authorList>
            <person name="Jaros S."/>
            <person name="Januszkiewicz K."/>
            <person name="Wedrychowicz H."/>
        </authorList>
    </citation>
    <scope>NUCLEOTIDE SEQUENCE [LARGE SCALE GENOMIC DNA]</scope>
</reference>
<dbReference type="Proteomes" id="UP000249464">
    <property type="component" value="Unassembled WGS sequence"/>
</dbReference>
<keyword evidence="3" id="KW-1185">Reference proteome</keyword>
<protein>
    <submittedName>
        <fullName evidence="2">BQ5605_C026g10172 protein</fullName>
    </submittedName>
</protein>
<feature type="chain" id="PRO_5016003215" evidence="1">
    <location>
        <begin position="19"/>
        <end position="139"/>
    </location>
</feature>
<name>A0A2X0PMW7_9BASI</name>
<feature type="signal peptide" evidence="1">
    <location>
        <begin position="1"/>
        <end position="18"/>
    </location>
</feature>
<dbReference type="EMBL" id="FQNC01000088">
    <property type="protein sequence ID" value="SGZ27722.1"/>
    <property type="molecule type" value="Genomic_DNA"/>
</dbReference>
<evidence type="ECO:0000313" key="2">
    <source>
        <dbReference type="EMBL" id="SGZ27722.1"/>
    </source>
</evidence>
<dbReference type="PROSITE" id="PS51257">
    <property type="entry name" value="PROKAR_LIPOPROTEIN"/>
    <property type="match status" value="1"/>
</dbReference>